<accession>A0ABW5R9I5</accession>
<evidence type="ECO:0000313" key="3">
    <source>
        <dbReference type="Proteomes" id="UP001597497"/>
    </source>
</evidence>
<evidence type="ECO:0000259" key="1">
    <source>
        <dbReference type="PROSITE" id="PS51762"/>
    </source>
</evidence>
<comment type="caution">
    <text evidence="2">The sequence shown here is derived from an EMBL/GenBank/DDBJ whole genome shotgun (WGS) entry which is preliminary data.</text>
</comment>
<dbReference type="PROSITE" id="PS51762">
    <property type="entry name" value="GH16_2"/>
    <property type="match status" value="1"/>
</dbReference>
<dbReference type="Pfam" id="PF00722">
    <property type="entry name" value="Glyco_hydro_16"/>
    <property type="match status" value="1"/>
</dbReference>
<name>A0ABW5R9I5_9BACL</name>
<dbReference type="GO" id="GO:0016787">
    <property type="term" value="F:hydrolase activity"/>
    <property type="evidence" value="ECO:0007669"/>
    <property type="project" value="UniProtKB-KW"/>
</dbReference>
<proteinExistence type="predicted"/>
<dbReference type="InterPro" id="IPR013320">
    <property type="entry name" value="ConA-like_dom_sf"/>
</dbReference>
<protein>
    <submittedName>
        <fullName evidence="2">Glycoside hydrolase family 16 protein</fullName>
    </submittedName>
</protein>
<dbReference type="EMBL" id="JBHUMM010000014">
    <property type="protein sequence ID" value="MFD2671717.1"/>
    <property type="molecule type" value="Genomic_DNA"/>
</dbReference>
<keyword evidence="3" id="KW-1185">Reference proteome</keyword>
<gene>
    <name evidence="2" type="ORF">ACFSUC_08875</name>
</gene>
<dbReference type="InterPro" id="IPR000757">
    <property type="entry name" value="Beta-glucanase-like"/>
</dbReference>
<feature type="domain" description="GH16" evidence="1">
    <location>
        <begin position="2"/>
        <end position="267"/>
    </location>
</feature>
<keyword evidence="2" id="KW-0378">Hydrolase</keyword>
<dbReference type="SUPFAM" id="SSF49899">
    <property type="entry name" value="Concanavalin A-like lectins/glucanases"/>
    <property type="match status" value="1"/>
</dbReference>
<dbReference type="RefSeq" id="WP_379929191.1">
    <property type="nucleotide sequence ID" value="NZ_JBHUMM010000014.1"/>
</dbReference>
<dbReference type="Gene3D" id="2.60.120.200">
    <property type="match status" value="1"/>
</dbReference>
<dbReference type="Proteomes" id="UP001597497">
    <property type="component" value="Unassembled WGS sequence"/>
</dbReference>
<dbReference type="CDD" id="cd00413">
    <property type="entry name" value="Glyco_hydrolase_16"/>
    <property type="match status" value="1"/>
</dbReference>
<sequence>MRDFPRNQVEKKGYALVFEDDFDSSELNLDRWLPYYLPQWSSRARSKANYRFEQSQLILQITQDQQPWCREWNGEVKVSNLQTGVYGGPAGSSHGQHRFSEACRVQEEQATQRLFTPQYGYFEMRARIAPNPNNVFGFWMIGFEDQPERSAEICPFEIKGWQVQGDACTLGYGLHPFGDPTIQDEFLEVSYPIDPADYHIYAVDWSEQGVDFYLDNECLHRSVQSPQYPMQLMLNIYEIPAKESGSKSAPVYPAEFTIDYIRCYQRL</sequence>
<reference evidence="3" key="1">
    <citation type="journal article" date="2019" name="Int. J. Syst. Evol. Microbiol.">
        <title>The Global Catalogue of Microorganisms (GCM) 10K type strain sequencing project: providing services to taxonomists for standard genome sequencing and annotation.</title>
        <authorList>
            <consortium name="The Broad Institute Genomics Platform"/>
            <consortium name="The Broad Institute Genome Sequencing Center for Infectious Disease"/>
            <person name="Wu L."/>
            <person name="Ma J."/>
        </authorList>
    </citation>
    <scope>NUCLEOTIDE SEQUENCE [LARGE SCALE GENOMIC DNA]</scope>
    <source>
        <strain evidence="3">KCTC 33676</strain>
    </source>
</reference>
<evidence type="ECO:0000313" key="2">
    <source>
        <dbReference type="EMBL" id="MFD2671717.1"/>
    </source>
</evidence>
<organism evidence="2 3">
    <name type="scientific">Marinicrinis sediminis</name>
    <dbReference type="NCBI Taxonomy" id="1652465"/>
    <lineage>
        <taxon>Bacteria</taxon>
        <taxon>Bacillati</taxon>
        <taxon>Bacillota</taxon>
        <taxon>Bacilli</taxon>
        <taxon>Bacillales</taxon>
        <taxon>Paenibacillaceae</taxon>
    </lineage>
</organism>